<evidence type="ECO:0000256" key="4">
    <source>
        <dbReference type="ARBA" id="ARBA00022801"/>
    </source>
</evidence>
<evidence type="ECO:0000256" key="2">
    <source>
        <dbReference type="ARBA" id="ARBA00005336"/>
    </source>
</evidence>
<comment type="similarity">
    <text evidence="2">Belongs to the glycosyl hydrolase 3 family.</text>
</comment>
<protein>
    <recommendedName>
        <fullName evidence="3">beta-glucosidase</fullName>
        <ecNumber evidence="3">3.2.1.21</ecNumber>
    </recommendedName>
</protein>
<comment type="catalytic activity">
    <reaction evidence="1">
        <text>Hydrolysis of terminal, non-reducing beta-D-glucosyl residues with release of beta-D-glucose.</text>
        <dbReference type="EC" id="3.2.1.21"/>
    </reaction>
</comment>
<dbReference type="InterPro" id="IPR002772">
    <property type="entry name" value="Glyco_hydro_3_C"/>
</dbReference>
<evidence type="ECO:0000256" key="3">
    <source>
        <dbReference type="ARBA" id="ARBA00012744"/>
    </source>
</evidence>
<dbReference type="Proteomes" id="UP000800200">
    <property type="component" value="Unassembled WGS sequence"/>
</dbReference>
<reference evidence="8" key="1">
    <citation type="journal article" date="2020" name="Stud. Mycol.">
        <title>101 Dothideomycetes genomes: a test case for predicting lifestyles and emergence of pathogens.</title>
        <authorList>
            <person name="Haridas S."/>
            <person name="Albert R."/>
            <person name="Binder M."/>
            <person name="Bloem J."/>
            <person name="Labutti K."/>
            <person name="Salamov A."/>
            <person name="Andreopoulos B."/>
            <person name="Baker S."/>
            <person name="Barry K."/>
            <person name="Bills G."/>
            <person name="Bluhm B."/>
            <person name="Cannon C."/>
            <person name="Castanera R."/>
            <person name="Culley D."/>
            <person name="Daum C."/>
            <person name="Ezra D."/>
            <person name="Gonzalez J."/>
            <person name="Henrissat B."/>
            <person name="Kuo A."/>
            <person name="Liang C."/>
            <person name="Lipzen A."/>
            <person name="Lutzoni F."/>
            <person name="Magnuson J."/>
            <person name="Mondo S."/>
            <person name="Nolan M."/>
            <person name="Ohm R."/>
            <person name="Pangilinan J."/>
            <person name="Park H.-J."/>
            <person name="Ramirez L."/>
            <person name="Alfaro M."/>
            <person name="Sun H."/>
            <person name="Tritt A."/>
            <person name="Yoshinaga Y."/>
            <person name="Zwiers L.-H."/>
            <person name="Turgeon B."/>
            <person name="Goodwin S."/>
            <person name="Spatafora J."/>
            <person name="Crous P."/>
            <person name="Grigoriev I."/>
        </authorList>
    </citation>
    <scope>NUCLEOTIDE SEQUENCE</scope>
    <source>
        <strain evidence="8">CBS 207.26</strain>
    </source>
</reference>
<accession>A0A6A6DV06</accession>
<organism evidence="8 9">
    <name type="scientific">Zopfia rhizophila CBS 207.26</name>
    <dbReference type="NCBI Taxonomy" id="1314779"/>
    <lineage>
        <taxon>Eukaryota</taxon>
        <taxon>Fungi</taxon>
        <taxon>Dikarya</taxon>
        <taxon>Ascomycota</taxon>
        <taxon>Pezizomycotina</taxon>
        <taxon>Dothideomycetes</taxon>
        <taxon>Dothideomycetes incertae sedis</taxon>
        <taxon>Zopfiaceae</taxon>
        <taxon>Zopfia</taxon>
    </lineage>
</organism>
<dbReference type="SUPFAM" id="SSF52279">
    <property type="entry name" value="Beta-D-glucan exohydrolase, C-terminal domain"/>
    <property type="match status" value="1"/>
</dbReference>
<evidence type="ECO:0000313" key="9">
    <source>
        <dbReference type="Proteomes" id="UP000800200"/>
    </source>
</evidence>
<evidence type="ECO:0000256" key="5">
    <source>
        <dbReference type="ARBA" id="ARBA00023277"/>
    </source>
</evidence>
<keyword evidence="9" id="KW-1185">Reference proteome</keyword>
<dbReference type="InterPro" id="IPR050288">
    <property type="entry name" value="Cellulose_deg_GH3"/>
</dbReference>
<dbReference type="InterPro" id="IPR036881">
    <property type="entry name" value="Glyco_hydro_3_C_sf"/>
</dbReference>
<feature type="non-terminal residue" evidence="8">
    <location>
        <position position="73"/>
    </location>
</feature>
<dbReference type="EMBL" id="ML994646">
    <property type="protein sequence ID" value="KAF2182873.1"/>
    <property type="molecule type" value="Genomic_DNA"/>
</dbReference>
<dbReference type="Pfam" id="PF01915">
    <property type="entry name" value="Glyco_hydro_3_C"/>
    <property type="match status" value="1"/>
</dbReference>
<dbReference type="EC" id="3.2.1.21" evidence="3"/>
<evidence type="ECO:0000256" key="1">
    <source>
        <dbReference type="ARBA" id="ARBA00000448"/>
    </source>
</evidence>
<keyword evidence="6" id="KW-0326">Glycosidase</keyword>
<dbReference type="GO" id="GO:0009251">
    <property type="term" value="P:glucan catabolic process"/>
    <property type="evidence" value="ECO:0007669"/>
    <property type="project" value="TreeGrafter"/>
</dbReference>
<dbReference type="PANTHER" id="PTHR42715:SF20">
    <property type="entry name" value="BETA-GLUCOSIDASE E-RELATED"/>
    <property type="match status" value="1"/>
</dbReference>
<keyword evidence="4" id="KW-0378">Hydrolase</keyword>
<evidence type="ECO:0000313" key="8">
    <source>
        <dbReference type="EMBL" id="KAF2182873.1"/>
    </source>
</evidence>
<dbReference type="PANTHER" id="PTHR42715">
    <property type="entry name" value="BETA-GLUCOSIDASE"/>
    <property type="match status" value="1"/>
</dbReference>
<evidence type="ECO:0000256" key="6">
    <source>
        <dbReference type="ARBA" id="ARBA00023295"/>
    </source>
</evidence>
<dbReference type="OrthoDB" id="3944835at2759"/>
<sequence>AIVDILFGDVNPSGRLSFTITKQPSDYGPGSEILTFPNNPIPQQNFSEGIYIDYRHFDKHSITPYYELGFGLS</sequence>
<gene>
    <name evidence="8" type="ORF">K469DRAFT_526096</name>
</gene>
<keyword evidence="5" id="KW-0119">Carbohydrate metabolism</keyword>
<dbReference type="Gene3D" id="3.40.50.1700">
    <property type="entry name" value="Glycoside hydrolase family 3 C-terminal domain"/>
    <property type="match status" value="1"/>
</dbReference>
<evidence type="ECO:0000259" key="7">
    <source>
        <dbReference type="Pfam" id="PF01915"/>
    </source>
</evidence>
<dbReference type="AlphaFoldDB" id="A0A6A6DV06"/>
<feature type="non-terminal residue" evidence="8">
    <location>
        <position position="1"/>
    </location>
</feature>
<proteinExistence type="inferred from homology"/>
<name>A0A6A6DV06_9PEZI</name>
<dbReference type="GO" id="GO:0008422">
    <property type="term" value="F:beta-glucosidase activity"/>
    <property type="evidence" value="ECO:0007669"/>
    <property type="project" value="UniProtKB-EC"/>
</dbReference>
<feature type="domain" description="Glycoside hydrolase family 3 C-terminal" evidence="7">
    <location>
        <begin position="1"/>
        <end position="54"/>
    </location>
</feature>